<dbReference type="PROSITE" id="PS50088">
    <property type="entry name" value="ANK_REPEAT"/>
    <property type="match status" value="4"/>
</dbReference>
<feature type="repeat" description="ANK" evidence="3">
    <location>
        <begin position="1964"/>
        <end position="1990"/>
    </location>
</feature>
<evidence type="ECO:0000313" key="6">
    <source>
        <dbReference type="EMBL" id="KAL1519397.1"/>
    </source>
</evidence>
<organism evidence="6 7">
    <name type="scientific">Prymnesium parvum</name>
    <name type="common">Toxic golden alga</name>
    <dbReference type="NCBI Taxonomy" id="97485"/>
    <lineage>
        <taxon>Eukaryota</taxon>
        <taxon>Haptista</taxon>
        <taxon>Haptophyta</taxon>
        <taxon>Prymnesiophyceae</taxon>
        <taxon>Prymnesiales</taxon>
        <taxon>Prymnesiaceae</taxon>
        <taxon>Prymnesium</taxon>
    </lineage>
</organism>
<keyword evidence="2" id="KW-0813">Transport</keyword>
<feature type="region of interest" description="Disordered" evidence="4">
    <location>
        <begin position="1133"/>
        <end position="1157"/>
    </location>
</feature>
<dbReference type="Gene3D" id="1.25.40.20">
    <property type="entry name" value="Ankyrin repeat-containing domain"/>
    <property type="match status" value="2"/>
</dbReference>
<dbReference type="Gene3D" id="2.30.29.30">
    <property type="entry name" value="Pleckstrin-homology domain (PH domain)/Phosphotyrosine-binding domain (PTB)"/>
    <property type="match status" value="1"/>
</dbReference>
<feature type="repeat" description="ANK" evidence="3">
    <location>
        <begin position="2489"/>
        <end position="2526"/>
    </location>
</feature>
<proteinExistence type="inferred from homology"/>
<feature type="domain" description="PH" evidence="5">
    <location>
        <begin position="2028"/>
        <end position="2143"/>
    </location>
</feature>
<dbReference type="PANTHER" id="PTHR16166">
    <property type="entry name" value="VACUOLAR PROTEIN SORTING-ASSOCIATED PROTEIN VPS13"/>
    <property type="match status" value="1"/>
</dbReference>
<name>A0AB34JF49_PRYPA</name>
<keyword evidence="7" id="KW-1185">Reference proteome</keyword>
<dbReference type="PANTHER" id="PTHR16166:SF93">
    <property type="entry name" value="INTERMEMBRANE LIPID TRANSFER PROTEIN VPS13"/>
    <property type="match status" value="1"/>
</dbReference>
<dbReference type="SUPFAM" id="SSF50729">
    <property type="entry name" value="PH domain-like"/>
    <property type="match status" value="1"/>
</dbReference>
<evidence type="ECO:0000256" key="1">
    <source>
        <dbReference type="ARBA" id="ARBA00006545"/>
    </source>
</evidence>
<feature type="region of interest" description="Disordered" evidence="4">
    <location>
        <begin position="2211"/>
        <end position="2231"/>
    </location>
</feature>
<dbReference type="InterPro" id="IPR002110">
    <property type="entry name" value="Ankyrin_rpt"/>
</dbReference>
<feature type="compositionally biased region" description="Basic and acidic residues" evidence="4">
    <location>
        <begin position="2211"/>
        <end position="2223"/>
    </location>
</feature>
<protein>
    <recommendedName>
        <fullName evidence="5">PH domain-containing protein</fullName>
    </recommendedName>
</protein>
<evidence type="ECO:0000256" key="4">
    <source>
        <dbReference type="SAM" id="MobiDB-lite"/>
    </source>
</evidence>
<dbReference type="SMART" id="SM00233">
    <property type="entry name" value="PH"/>
    <property type="match status" value="2"/>
</dbReference>
<comment type="caution">
    <text evidence="6">The sequence shown here is derived from an EMBL/GenBank/DDBJ whole genome shotgun (WGS) entry which is preliminary data.</text>
</comment>
<accession>A0AB34JF49</accession>
<comment type="similarity">
    <text evidence="1">Belongs to the VPS13 family.</text>
</comment>
<dbReference type="Pfam" id="PF12624">
    <property type="entry name" value="VPS13_N"/>
    <property type="match status" value="1"/>
</dbReference>
<evidence type="ECO:0000256" key="2">
    <source>
        <dbReference type="ARBA" id="ARBA00022448"/>
    </source>
</evidence>
<dbReference type="GO" id="GO:0006623">
    <property type="term" value="P:protein targeting to vacuole"/>
    <property type="evidence" value="ECO:0007669"/>
    <property type="project" value="TreeGrafter"/>
</dbReference>
<dbReference type="SUPFAM" id="SSF48403">
    <property type="entry name" value="Ankyrin repeat"/>
    <property type="match status" value="1"/>
</dbReference>
<dbReference type="Pfam" id="PF12796">
    <property type="entry name" value="Ank_2"/>
    <property type="match status" value="2"/>
</dbReference>
<dbReference type="InterPro" id="IPR026847">
    <property type="entry name" value="VPS13"/>
</dbReference>
<dbReference type="PROSITE" id="PS50003">
    <property type="entry name" value="PH_DOMAIN"/>
    <property type="match status" value="1"/>
</dbReference>
<dbReference type="PROSITE" id="PS50297">
    <property type="entry name" value="ANK_REP_REGION"/>
    <property type="match status" value="3"/>
</dbReference>
<feature type="repeat" description="ANK" evidence="3">
    <location>
        <begin position="1871"/>
        <end position="1903"/>
    </location>
</feature>
<dbReference type="Proteomes" id="UP001515480">
    <property type="component" value="Unassembled WGS sequence"/>
</dbReference>
<evidence type="ECO:0000256" key="3">
    <source>
        <dbReference type="PROSITE-ProRule" id="PRU00023"/>
    </source>
</evidence>
<dbReference type="EMBL" id="JBGBPQ010000009">
    <property type="protein sequence ID" value="KAL1519397.1"/>
    <property type="molecule type" value="Genomic_DNA"/>
</dbReference>
<reference evidence="6 7" key="1">
    <citation type="journal article" date="2024" name="Science">
        <title>Giant polyketide synthase enzymes in the biosynthesis of giant marine polyether toxins.</title>
        <authorList>
            <person name="Fallon T.R."/>
            <person name="Shende V.V."/>
            <person name="Wierzbicki I.H."/>
            <person name="Pendleton A.L."/>
            <person name="Watervoot N.F."/>
            <person name="Auber R.P."/>
            <person name="Gonzalez D.J."/>
            <person name="Wisecaver J.H."/>
            <person name="Moore B.S."/>
        </authorList>
    </citation>
    <scope>NUCLEOTIDE SEQUENCE [LARGE SCALE GENOMIC DNA]</scope>
    <source>
        <strain evidence="6 7">12B1</strain>
    </source>
</reference>
<evidence type="ECO:0000313" key="7">
    <source>
        <dbReference type="Proteomes" id="UP001515480"/>
    </source>
</evidence>
<keyword evidence="3" id="KW-0040">ANK repeat</keyword>
<evidence type="ECO:0000259" key="5">
    <source>
        <dbReference type="PROSITE" id="PS50003"/>
    </source>
</evidence>
<dbReference type="GO" id="GO:0045053">
    <property type="term" value="P:protein retention in Golgi apparatus"/>
    <property type="evidence" value="ECO:0007669"/>
    <property type="project" value="TreeGrafter"/>
</dbReference>
<dbReference type="Pfam" id="PF00023">
    <property type="entry name" value="Ank"/>
    <property type="match status" value="1"/>
</dbReference>
<gene>
    <name evidence="6" type="ORF">AB1Y20_022922</name>
</gene>
<sequence length="2616" mass="284458">MGWLEGAVAEVLEKTLGAFVRGIHSSNLQLDLAHGDVTLRDLELRPEALRAFQLPVAVLGAKLGVLRVVVPWRSLGKEPLTVHLDQLFLLLLPQIEAPAEERGGVDLAARGEQLEAWEVLQEKRAASSAQLGGGGVVGALVRGLVQKLQVRVHNVHVRLLSDAKGEGPWAGLVVESIELANVDLHEALPEGTSLEAAAQRLIAKALRFDGFGVYLNSEHDVSNKRALVEQPPLIPRNAEEWEAKMMPALSPDGSPRMVERLSGSLQAQSLHFRLDTDVGFNLESSQVRLCPSCASVPSFELRLTLAVPLAMQFAAILQMAGRMDASFKAISLPPKPAAPPSIARKTAAMWWQYACKAVWSLRAAVNERQLNFLELHRRRTTRIEYLRAYGAWRATLFGSAARKQAVEDLERSMPLHVIIQYRSLARALTHHLGGGVKWWEPPRRQAWPINVDTAASAAPAEGSARAVSWLCTLGSTLSSSILRCVPAHALPRTDAPSPFALNGMTEVQLQTFQEELMAAELIGQPASAVPPEYVSMITRVDIPSVSVSLHKPLAQPLVKLCVLGLHASIASRRATDGVDAHVAIHSLRMTDETAAHDSLSAVLSVLAGEAPADLLRVRLSTEPLDSADAAHFECSLLPIRFVCDPLLLGAVLDVFRLPPQIWGTAMAVQSATRGAVDDMVSAFRRAALHHWRGRPVSISIAISPPEIVLLAPHAEGEAPFQCCRPVQSSPVIDDSGEQAFRLRLEGTRIGVLPPHGGVSLPLGGSSMSPLVSEWHVPPFAVEVGLTVLLRPSLITRPLLSVRAECESIIAKLTSFQLASVVRIVAALVAAFDEPRTLRYGEVSGRSGWLRVATRRTVQGKAIEAQIGLCWAYLGPGTLVLEQEGSASTVRTVDLSGCHLLGGSAPNVFEVHYKIETVGVVYSESLQLAAATRSEAVRWMAACAAMDGGGVGADSISALPSQQLSATVFSQLQLQIEASIPEISLTVNVSELNRPPQGKNTGPAPNVRQLLVMRTNGWQAKMRARLRDLHLEVRVRSMRVDTAADVHGASNQMMPLLLAGGFDGDGARAYGESLDLLHLTLGLVAPNSPDTTATAEIAVQASLCPLELHIYSGALRTLGAALLQVQELMPDAVGAGASEGGGRNSVKARKQQWPQSDLSPPVEEKFAWAAFPSGKSEVASSGDYVQKALISVHLDAESIAFCVHELAPDPRLGSARRLALCEMLLSGFKLQSVVRVTSILAGVYVDSLLFSAREHQNGQPVELVALLSSYDRPPARIPLAEAGTTPAADPPFEGVLELHFTSWDEEAIDWPGYAQQISLDVQPIRVVVLAHLVHRVQECILVVVSFFEDHIASMSQQAIAVASQALNEAAAASFSQETRLAARVRGPLVVIPSASNHENAALVRLADLSASTSSIVDSTGRSVDRLELTLSNGRVLVATGGGLVDANFMLRQDYAPHWLLEDAGLTLTLDKPERMKGQPNELRASLVLSPIYISLAYSEVDFLVKLLTETTGTMFPKEKEHLSPDQLVSEPVFNDDRITLGEPSESFLIRSESSFVQTEAQEFILRVHVTSEQGVKLVLANDSQGEVRPLYEVGFGRTNGSGLLRMSDAQDTRSDVKGSGGNAIVNADVQLDTEISAYYFNRDNGFWEPIVEPWGLVCHYAVKSNDTDGELTAPPKVMKHVLTLTSATTLELNLSYACLSLTLETLAFAQRLKSKQAKFAGVRPTAAGSAEQEQQLKLNAHGLAVRNMTERVLSLSTKDANLDVQPKRTVWLDFASVNEVRETRHTLDLGFSETMDCEELVRAVEAGDAELVDELLARFATPNSREYRIHPQKLDVQSRCALHYAAELSLLDIMKALLISKADPNILTEDGDQMTALHYAASAGHLEAAEILVDSGADVSMCNVGGCNAADIAPSGSERSCVTRRMDVVKLLLSIGASPHLAPPGRSVDGATGAISRSLLKREDRGLGALHLACRTGPLQLVCMLLEAQADPYQEAGAEHLLPVECIQLFRTQEYSPVLEFMARLTLHKALYHGWLFRLSRLDKTWRRFYCLVTPYKPAQIRFYADQNLERCFSRMILNSFDKHHMWRYPAVVSGSPQYTFQDGVQEPGDHIFEVRGDNRTWSFCTHSKADALSWRDALEKAAGAPTYEFTCGIENDSTDVLRVESPRSALPKVGTDDSSAAVGLRIHVGHGLETIRAGALEVGSTVHIVKPSDERDDSERDGKTWVGNDADEQDGLAKSRISQMVGIVVDMESLHAQRTLTVRSTVTLVNECSEAILIDVRQTVANLCELGSSGRPMNVVADKGNEEDTLLVPPDSDYDLPVHMTLKGSEQLTWAIVLKPKNGGYHGGIVKQLDLTTGVLRAEPENESSSSWICCATVEYLPSRSAGDEFETHAKHPAQKQLLRFAVPPSERLKEVITCLYHSIHGPVLATVFITPGVSELLLQHADPNTFDERGKAALHIACSQNSPAVVLELLQAGADIQLSTRDRLQQSALHIAVSQLKVSTHASDIMNILLEAGADPTTRRSGGQKPIDMVSKNSTTFRRLRSAEVFWNSKKKINRAALVTAVYARFTLLLLLEAGNALSHCWKRELQPRLWTMPVAYLMKSVPVLWLHQRK</sequence>
<feature type="repeat" description="ANK" evidence="3">
    <location>
        <begin position="2454"/>
        <end position="2486"/>
    </location>
</feature>
<dbReference type="InterPro" id="IPR036770">
    <property type="entry name" value="Ankyrin_rpt-contain_sf"/>
</dbReference>
<dbReference type="InterPro" id="IPR001849">
    <property type="entry name" value="PH_domain"/>
</dbReference>
<dbReference type="InterPro" id="IPR011993">
    <property type="entry name" value="PH-like_dom_sf"/>
</dbReference>
<dbReference type="SMART" id="SM00248">
    <property type="entry name" value="ANK"/>
    <property type="match status" value="7"/>
</dbReference>
<dbReference type="InterPro" id="IPR026854">
    <property type="entry name" value="VPS13_N"/>
</dbReference>